<feature type="compositionally biased region" description="Gly residues" evidence="1">
    <location>
        <begin position="147"/>
        <end position="168"/>
    </location>
</feature>
<protein>
    <submittedName>
        <fullName evidence="2">Uncharacterized protein</fullName>
    </submittedName>
</protein>
<reference evidence="2 3" key="1">
    <citation type="submission" date="2016-10" db="EMBL/GenBank/DDBJ databases">
        <title>Proteomics and genomics reveal pathogen-plant mechanisms compatible with a hemibiotrophic lifestyle of Diplodia corticola.</title>
        <authorList>
            <person name="Fernandes I."/>
            <person name="De Jonge R."/>
            <person name="Van De Peer Y."/>
            <person name="Devreese B."/>
            <person name="Alves A."/>
            <person name="Esteves A.C."/>
        </authorList>
    </citation>
    <scope>NUCLEOTIDE SEQUENCE [LARGE SCALE GENOMIC DNA]</scope>
    <source>
        <strain evidence="2 3">CBS 112549</strain>
    </source>
</reference>
<accession>A0A1J9RR40</accession>
<comment type="caution">
    <text evidence="2">The sequence shown here is derived from an EMBL/GenBank/DDBJ whole genome shotgun (WGS) entry which is preliminary data.</text>
</comment>
<proteinExistence type="predicted"/>
<organism evidence="2 3">
    <name type="scientific">Diplodia corticola</name>
    <dbReference type="NCBI Taxonomy" id="236234"/>
    <lineage>
        <taxon>Eukaryota</taxon>
        <taxon>Fungi</taxon>
        <taxon>Dikarya</taxon>
        <taxon>Ascomycota</taxon>
        <taxon>Pezizomycotina</taxon>
        <taxon>Dothideomycetes</taxon>
        <taxon>Dothideomycetes incertae sedis</taxon>
        <taxon>Botryosphaeriales</taxon>
        <taxon>Botryosphaeriaceae</taxon>
        <taxon>Diplodia</taxon>
    </lineage>
</organism>
<dbReference type="GeneID" id="31018295"/>
<sequence>MPDNDPDSPTLSPGSIPPSPLPRHHPTYYPPDAWATHPFPAWPHPGDHPPWTYFPPPPPPPAWPYFRDAAPLLDHDVGNYRGPWLIDEWGRPVWPPNAVPGAGAGAGAGWQWGWPAVPVGAPRWGGVPGNGPRWGGAPVNGQQWGAPVGGGGHGGGGHGDRGGGAGGGEDNRPVLPDREGRFPTAAYGGGREQARDQ</sequence>
<feature type="compositionally biased region" description="Basic and acidic residues" evidence="1">
    <location>
        <begin position="169"/>
        <end position="181"/>
    </location>
</feature>
<dbReference type="EMBL" id="MNUE01000061">
    <property type="protein sequence ID" value="OJD30364.1"/>
    <property type="molecule type" value="Genomic_DNA"/>
</dbReference>
<dbReference type="RefSeq" id="XP_020126624.1">
    <property type="nucleotide sequence ID" value="XM_020278034.1"/>
</dbReference>
<evidence type="ECO:0000256" key="1">
    <source>
        <dbReference type="SAM" id="MobiDB-lite"/>
    </source>
</evidence>
<feature type="region of interest" description="Disordered" evidence="1">
    <location>
        <begin position="139"/>
        <end position="197"/>
    </location>
</feature>
<dbReference type="AlphaFoldDB" id="A0A1J9RR40"/>
<gene>
    <name evidence="2" type="ORF">BKCO1_6100064</name>
</gene>
<keyword evidence="3" id="KW-1185">Reference proteome</keyword>
<feature type="region of interest" description="Disordered" evidence="1">
    <location>
        <begin position="1"/>
        <end position="24"/>
    </location>
</feature>
<name>A0A1J9RR40_9PEZI</name>
<evidence type="ECO:0000313" key="2">
    <source>
        <dbReference type="EMBL" id="OJD30364.1"/>
    </source>
</evidence>
<evidence type="ECO:0000313" key="3">
    <source>
        <dbReference type="Proteomes" id="UP000183809"/>
    </source>
</evidence>
<dbReference type="Proteomes" id="UP000183809">
    <property type="component" value="Unassembled WGS sequence"/>
</dbReference>